<evidence type="ECO:0000256" key="1">
    <source>
        <dbReference type="SAM" id="MobiDB-lite"/>
    </source>
</evidence>
<feature type="region of interest" description="Disordered" evidence="1">
    <location>
        <begin position="810"/>
        <end position="866"/>
    </location>
</feature>
<feature type="compositionally biased region" description="Basic and acidic residues" evidence="1">
    <location>
        <begin position="237"/>
        <end position="254"/>
    </location>
</feature>
<dbReference type="GeneID" id="20081433"/>
<feature type="compositionally biased region" description="Acidic residues" evidence="1">
    <location>
        <begin position="196"/>
        <end position="207"/>
    </location>
</feature>
<accession>A0A024UCQ2</accession>
<dbReference type="OrthoDB" id="10615314at2759"/>
<proteinExistence type="predicted"/>
<evidence type="ECO:0000313" key="2">
    <source>
        <dbReference type="EMBL" id="ETW03975.1"/>
    </source>
</evidence>
<feature type="compositionally biased region" description="Low complexity" evidence="1">
    <location>
        <begin position="853"/>
        <end position="866"/>
    </location>
</feature>
<gene>
    <name evidence="2" type="ORF">H310_04383</name>
</gene>
<reference evidence="2" key="1">
    <citation type="submission" date="2013-12" db="EMBL/GenBank/DDBJ databases">
        <title>The Genome Sequence of Aphanomyces invadans NJM9701.</title>
        <authorList>
            <consortium name="The Broad Institute Genomics Platform"/>
            <person name="Russ C."/>
            <person name="Tyler B."/>
            <person name="van West P."/>
            <person name="Dieguez-Uribeondo J."/>
            <person name="Young S.K."/>
            <person name="Zeng Q."/>
            <person name="Gargeya S."/>
            <person name="Fitzgerald M."/>
            <person name="Abouelleil A."/>
            <person name="Alvarado L."/>
            <person name="Chapman S.B."/>
            <person name="Gainer-Dewar J."/>
            <person name="Goldberg J."/>
            <person name="Griggs A."/>
            <person name="Gujja S."/>
            <person name="Hansen M."/>
            <person name="Howarth C."/>
            <person name="Imamovic A."/>
            <person name="Ireland A."/>
            <person name="Larimer J."/>
            <person name="McCowan C."/>
            <person name="Murphy C."/>
            <person name="Pearson M."/>
            <person name="Poon T.W."/>
            <person name="Priest M."/>
            <person name="Roberts A."/>
            <person name="Saif S."/>
            <person name="Shea T."/>
            <person name="Sykes S."/>
            <person name="Wortman J."/>
            <person name="Nusbaum C."/>
            <person name="Birren B."/>
        </authorList>
    </citation>
    <scope>NUCLEOTIDE SEQUENCE [LARGE SCALE GENOMIC DNA]</scope>
    <source>
        <strain evidence="2">NJM9701</strain>
    </source>
</reference>
<dbReference type="VEuPathDB" id="FungiDB:H310_04383"/>
<feature type="compositionally biased region" description="Acidic residues" evidence="1">
    <location>
        <begin position="217"/>
        <end position="226"/>
    </location>
</feature>
<protein>
    <submittedName>
        <fullName evidence="2">Uncharacterized protein</fullName>
    </submittedName>
</protein>
<feature type="compositionally biased region" description="Pro residues" evidence="1">
    <location>
        <begin position="321"/>
        <end position="334"/>
    </location>
</feature>
<dbReference type="RefSeq" id="XP_008866931.1">
    <property type="nucleotide sequence ID" value="XM_008868709.1"/>
</dbReference>
<organism evidence="2">
    <name type="scientific">Aphanomyces invadans</name>
    <dbReference type="NCBI Taxonomy" id="157072"/>
    <lineage>
        <taxon>Eukaryota</taxon>
        <taxon>Sar</taxon>
        <taxon>Stramenopiles</taxon>
        <taxon>Oomycota</taxon>
        <taxon>Saprolegniomycetes</taxon>
        <taxon>Saprolegniales</taxon>
        <taxon>Verrucalvaceae</taxon>
        <taxon>Aphanomyces</taxon>
    </lineage>
</organism>
<feature type="region of interest" description="Disordered" evidence="1">
    <location>
        <begin position="41"/>
        <end position="60"/>
    </location>
</feature>
<feature type="region of interest" description="Disordered" evidence="1">
    <location>
        <begin position="320"/>
        <end position="340"/>
    </location>
</feature>
<name>A0A024UCQ2_9STRA</name>
<feature type="compositionally biased region" description="Polar residues" evidence="1">
    <location>
        <begin position="432"/>
        <end position="455"/>
    </location>
</feature>
<dbReference type="AlphaFoldDB" id="A0A024UCQ2"/>
<sequence>MMHDDAVEAMADLSVHAHELLKEAAKWTSAVTVTLSKLRAASASSRQQGSNDVTAEGTRTDSLELENAALRERNALLTESMRMIEARVQREVARTSRLAAAHHKLSVKYMRAKQERNTAVVRFWNWVAGQVSVVGLEHVAALIEAWEQECRWTCRATCAPSVRLDEFKTSTGVFALTTAPATAPASLPIPEWQPFETDDDEADSNESGDDRGQPDDEKNDDVDPEPTPDPPTSHGARTSEKGEADSHKRNHLDETTAEVAPTKRHCSDATAAAMQPMQTKINNAPLYLGPSAVDRSDSGPSQLSLAQITELPALEKAQPPIVSPAPVQPAPVPPTTMQQVSATPQAPDTQVCTSHEALGAPFPSAATSFASPPGCVVTTATGGLSPPRSTAIEYDAAPALTSAPEASLVVPKSPAPQRAKSVKFAIPAALPPSSSGRLAPASNQAPAMTTPQNPASAEAVSPSKKRSGSNVKAFAFQTHATTQASATGRRASLGSSPIANPARSIRRQVPATCPGSITAMLAAIRETKPWLKYMAVASFLPDVDPMRSDRATTIAHTFNRCLRDFWTKSAALLWECRFSWAPNTVALDALGDNVILLMGQFQRLVESSEYGNELVEFVGAYPHPAWPVMTSSFMPLNAIYRMHGKKAVLSFLQTQGHKMWPEYPPIQQVELSAPPIPVRRRHSTATTTLDMTLPASIEWRCAFGATFSYAANRTLTTNQLDALSHLGLREDPTASFRRMVNTVKAFVKDKFPHPSSPYPFVTVTVEGHPIGPQWTHGIHCPPTKFAHTVPAGWTHPQHLTNLLLRLVDDDSSDDDVDRSHGVAPNQRKKGTSTRTAIAIENSSDSSDGDSDDGSSTSSPSTSESDC</sequence>
<feature type="region of interest" description="Disordered" evidence="1">
    <location>
        <begin position="430"/>
        <end position="470"/>
    </location>
</feature>
<dbReference type="EMBL" id="KI913958">
    <property type="protein sequence ID" value="ETW03975.1"/>
    <property type="molecule type" value="Genomic_DNA"/>
</dbReference>
<feature type="region of interest" description="Disordered" evidence="1">
    <location>
        <begin position="184"/>
        <end position="267"/>
    </location>
</feature>